<accession>A0A9D1P1L4</accession>
<dbReference type="InterPro" id="IPR022476">
    <property type="entry name" value="Spore_YabP/YqfC"/>
</dbReference>
<protein>
    <submittedName>
        <fullName evidence="1">YabP/YqfC family sporulation protein</fullName>
    </submittedName>
</protein>
<evidence type="ECO:0000313" key="2">
    <source>
        <dbReference type="Proteomes" id="UP000824169"/>
    </source>
</evidence>
<dbReference type="Pfam" id="PF07873">
    <property type="entry name" value="YabP"/>
    <property type="match status" value="1"/>
</dbReference>
<dbReference type="EMBL" id="DVOO01000002">
    <property type="protein sequence ID" value="HIV24245.1"/>
    <property type="molecule type" value="Genomic_DNA"/>
</dbReference>
<evidence type="ECO:0000313" key="1">
    <source>
        <dbReference type="EMBL" id="HIV24245.1"/>
    </source>
</evidence>
<reference evidence="1" key="1">
    <citation type="submission" date="2020-10" db="EMBL/GenBank/DDBJ databases">
        <authorList>
            <person name="Gilroy R."/>
        </authorList>
    </citation>
    <scope>NUCLEOTIDE SEQUENCE</scope>
    <source>
        <strain evidence="1">CHK188-20938</strain>
    </source>
</reference>
<sequence>MSRQRRESRKGFLERLQIPPDLSRKDCILTLCGSGELYVENYRCILEYLETEIRLLTRNGTLLITGMGLTISSYTGEEMYITGKIQKISLS</sequence>
<gene>
    <name evidence="1" type="ORF">IAB71_00395</name>
</gene>
<proteinExistence type="predicted"/>
<comment type="caution">
    <text evidence="1">The sequence shown here is derived from an EMBL/GenBank/DDBJ whole genome shotgun (WGS) entry which is preliminary data.</text>
</comment>
<reference evidence="1" key="2">
    <citation type="journal article" date="2021" name="PeerJ">
        <title>Extensive microbial diversity within the chicken gut microbiome revealed by metagenomics and culture.</title>
        <authorList>
            <person name="Gilroy R."/>
            <person name="Ravi A."/>
            <person name="Getino M."/>
            <person name="Pursley I."/>
            <person name="Horton D.L."/>
            <person name="Alikhan N.F."/>
            <person name="Baker D."/>
            <person name="Gharbi K."/>
            <person name="Hall N."/>
            <person name="Watson M."/>
            <person name="Adriaenssens E.M."/>
            <person name="Foster-Nyarko E."/>
            <person name="Jarju S."/>
            <person name="Secka A."/>
            <person name="Antonio M."/>
            <person name="Oren A."/>
            <person name="Chaudhuri R.R."/>
            <person name="La Ragione R."/>
            <person name="Hildebrand F."/>
            <person name="Pallen M.J."/>
        </authorList>
    </citation>
    <scope>NUCLEOTIDE SEQUENCE</scope>
    <source>
        <strain evidence="1">CHK188-20938</strain>
    </source>
</reference>
<dbReference type="Proteomes" id="UP000824169">
    <property type="component" value="Unassembled WGS sequence"/>
</dbReference>
<dbReference type="AlphaFoldDB" id="A0A9D1P1L4"/>
<organism evidence="1 2">
    <name type="scientific">Candidatus Scatomonas pullistercoris</name>
    <dbReference type="NCBI Taxonomy" id="2840920"/>
    <lineage>
        <taxon>Bacteria</taxon>
        <taxon>Bacillati</taxon>
        <taxon>Bacillota</taxon>
        <taxon>Clostridia</taxon>
        <taxon>Lachnospirales</taxon>
        <taxon>Lachnospiraceae</taxon>
        <taxon>Lachnospiraceae incertae sedis</taxon>
        <taxon>Candidatus Scatomonas</taxon>
    </lineage>
</organism>
<name>A0A9D1P1L4_9FIRM</name>